<keyword evidence="10" id="KW-1185">Reference proteome</keyword>
<feature type="signal peptide" evidence="7">
    <location>
        <begin position="1"/>
        <end position="29"/>
    </location>
</feature>
<dbReference type="Gene3D" id="3.40.720.10">
    <property type="entry name" value="Alkaline Phosphatase, subunit A"/>
    <property type="match status" value="1"/>
</dbReference>
<keyword evidence="6" id="KW-0106">Calcium</keyword>
<dbReference type="CDD" id="cd16155">
    <property type="entry name" value="sulfatase_like"/>
    <property type="match status" value="1"/>
</dbReference>
<organism evidence="9 10">
    <name type="scientific">Engelhardtia mirabilis</name>
    <dbReference type="NCBI Taxonomy" id="2528011"/>
    <lineage>
        <taxon>Bacteria</taxon>
        <taxon>Pseudomonadati</taxon>
        <taxon>Planctomycetota</taxon>
        <taxon>Planctomycetia</taxon>
        <taxon>Planctomycetia incertae sedis</taxon>
        <taxon>Engelhardtia</taxon>
    </lineage>
</organism>
<accession>A0A518BEQ0</accession>
<evidence type="ECO:0000256" key="1">
    <source>
        <dbReference type="ARBA" id="ARBA00001913"/>
    </source>
</evidence>
<comment type="similarity">
    <text evidence="2">Belongs to the sulfatase family.</text>
</comment>
<evidence type="ECO:0000313" key="9">
    <source>
        <dbReference type="EMBL" id="QDU65458.1"/>
    </source>
</evidence>
<evidence type="ECO:0000256" key="4">
    <source>
        <dbReference type="ARBA" id="ARBA00022729"/>
    </source>
</evidence>
<dbReference type="SUPFAM" id="SSF53649">
    <property type="entry name" value="Alkaline phosphatase-like"/>
    <property type="match status" value="1"/>
</dbReference>
<evidence type="ECO:0000256" key="3">
    <source>
        <dbReference type="ARBA" id="ARBA00022723"/>
    </source>
</evidence>
<evidence type="ECO:0000313" key="10">
    <source>
        <dbReference type="Proteomes" id="UP000316921"/>
    </source>
</evidence>
<evidence type="ECO:0000256" key="7">
    <source>
        <dbReference type="SAM" id="SignalP"/>
    </source>
</evidence>
<keyword evidence="3" id="KW-0479">Metal-binding</keyword>
<dbReference type="KEGG" id="pbap:Pla133_05230"/>
<evidence type="ECO:0000256" key="2">
    <source>
        <dbReference type="ARBA" id="ARBA00008779"/>
    </source>
</evidence>
<dbReference type="InterPro" id="IPR000917">
    <property type="entry name" value="Sulfatase_N"/>
</dbReference>
<keyword evidence="4 7" id="KW-0732">Signal</keyword>
<proteinExistence type="inferred from homology"/>
<evidence type="ECO:0000259" key="8">
    <source>
        <dbReference type="Pfam" id="PF00884"/>
    </source>
</evidence>
<comment type="cofactor">
    <cofactor evidence="1">
        <name>Ca(2+)</name>
        <dbReference type="ChEBI" id="CHEBI:29108"/>
    </cofactor>
</comment>
<dbReference type="GO" id="GO:0046872">
    <property type="term" value="F:metal ion binding"/>
    <property type="evidence" value="ECO:0007669"/>
    <property type="project" value="UniProtKB-KW"/>
</dbReference>
<name>A0A518BEQ0_9BACT</name>
<dbReference type="RefSeq" id="WP_145062073.1">
    <property type="nucleotide sequence ID" value="NZ_CP036287.1"/>
</dbReference>
<reference evidence="9 10" key="1">
    <citation type="submission" date="2019-02" db="EMBL/GenBank/DDBJ databases">
        <title>Deep-cultivation of Planctomycetes and their phenomic and genomic characterization uncovers novel biology.</title>
        <authorList>
            <person name="Wiegand S."/>
            <person name="Jogler M."/>
            <person name="Boedeker C."/>
            <person name="Pinto D."/>
            <person name="Vollmers J."/>
            <person name="Rivas-Marin E."/>
            <person name="Kohn T."/>
            <person name="Peeters S.H."/>
            <person name="Heuer A."/>
            <person name="Rast P."/>
            <person name="Oberbeckmann S."/>
            <person name="Bunk B."/>
            <person name="Jeske O."/>
            <person name="Meyerdierks A."/>
            <person name="Storesund J.E."/>
            <person name="Kallscheuer N."/>
            <person name="Luecker S."/>
            <person name="Lage O.M."/>
            <person name="Pohl T."/>
            <person name="Merkel B.J."/>
            <person name="Hornburger P."/>
            <person name="Mueller R.-W."/>
            <person name="Bruemmer F."/>
            <person name="Labrenz M."/>
            <person name="Spormann A.M."/>
            <person name="Op den Camp H."/>
            <person name="Overmann J."/>
            <person name="Amann R."/>
            <person name="Jetten M.S.M."/>
            <person name="Mascher T."/>
            <person name="Medema M.H."/>
            <person name="Devos D.P."/>
            <person name="Kaster A.-K."/>
            <person name="Ovreas L."/>
            <person name="Rohde M."/>
            <person name="Galperin M.Y."/>
            <person name="Jogler C."/>
        </authorList>
    </citation>
    <scope>NUCLEOTIDE SEQUENCE [LARGE SCALE GENOMIC DNA]</scope>
    <source>
        <strain evidence="9 10">Pla133</strain>
    </source>
</reference>
<keyword evidence="5 9" id="KW-0378">Hydrolase</keyword>
<dbReference type="PANTHER" id="PTHR42693:SF42">
    <property type="entry name" value="ARYLSULFATASE G"/>
    <property type="match status" value="1"/>
</dbReference>
<dbReference type="AlphaFoldDB" id="A0A518BEQ0"/>
<dbReference type="EMBL" id="CP036287">
    <property type="protein sequence ID" value="QDU65458.1"/>
    <property type="molecule type" value="Genomic_DNA"/>
</dbReference>
<dbReference type="InterPro" id="IPR050738">
    <property type="entry name" value="Sulfatase"/>
</dbReference>
<evidence type="ECO:0000256" key="6">
    <source>
        <dbReference type="ARBA" id="ARBA00022837"/>
    </source>
</evidence>
<dbReference type="Proteomes" id="UP000316921">
    <property type="component" value="Chromosome"/>
</dbReference>
<dbReference type="PANTHER" id="PTHR42693">
    <property type="entry name" value="ARYLSULFATASE FAMILY MEMBER"/>
    <property type="match status" value="1"/>
</dbReference>
<protein>
    <submittedName>
        <fullName evidence="9">Arylsulfatase</fullName>
        <ecNumber evidence="9">3.1.6.1</ecNumber>
    </submittedName>
</protein>
<gene>
    <name evidence="9" type="primary">atsA_3</name>
    <name evidence="9" type="ORF">Pla133_05230</name>
</gene>
<dbReference type="InterPro" id="IPR017850">
    <property type="entry name" value="Alkaline_phosphatase_core_sf"/>
</dbReference>
<dbReference type="GO" id="GO:0004065">
    <property type="term" value="F:arylsulfatase activity"/>
    <property type="evidence" value="ECO:0007669"/>
    <property type="project" value="UniProtKB-EC"/>
</dbReference>
<evidence type="ECO:0000256" key="5">
    <source>
        <dbReference type="ARBA" id="ARBA00022801"/>
    </source>
</evidence>
<feature type="chain" id="PRO_5022110219" evidence="7">
    <location>
        <begin position="30"/>
        <end position="509"/>
    </location>
</feature>
<dbReference type="Pfam" id="PF00884">
    <property type="entry name" value="Sulfatase"/>
    <property type="match status" value="1"/>
</dbReference>
<sequence precursor="true">MRLPSAASHVAVLHVAVPLAFLLFSPAGAAAQESTPAELAAEAPDPDQAPINVLLIYADDQRADTIGALGNDGIRTPHLDSLVERGTAFERTYCLGGPHGAVCIPSRAMLMTGRAWFELDLGEFDGRTTLPEHMAAAGYRTFMTGKWHNGHAALRRAFPQARAVMRAGMSNHFQVPLVDVEGGEFQNVRQGEGHSSEIFADQAVAFLERAAEGEAPFFCYVAFTAPHDPRDAPIAWRERMAGRRPPLPANFMPQHPFDNSQLTTRDEMLGPWPRTEELVREQLAEYYALIEHLDSQVGRVLAALEASGRADRTLVVYAADHGLAMGSHGLLGKQSVYEHSMRAPLILAGPGIPHGRTNSLAYLHDIYATVLATAGLEAEGDTHSRDLHPLLGEDAPVGREVVLTSQHHMRAITDGRWKLIRYPDIDRTQLFDLESDPAELHDLGSDPDQSERIAALRKQLLAQQTLLGDHQPWTSPEQHPAEIDLTGHERVIDPWQPQWIREKYFGEGR</sequence>
<feature type="domain" description="Sulfatase N-terminal" evidence="8">
    <location>
        <begin position="52"/>
        <end position="375"/>
    </location>
</feature>
<dbReference type="EC" id="3.1.6.1" evidence="9"/>